<dbReference type="PANTHER" id="PTHR43394:SF1">
    <property type="entry name" value="ATP-BINDING CASSETTE SUB-FAMILY B MEMBER 10, MITOCHONDRIAL"/>
    <property type="match status" value="1"/>
</dbReference>
<dbReference type="InterPro" id="IPR017871">
    <property type="entry name" value="ABC_transporter-like_CS"/>
</dbReference>
<dbReference type="PROSITE" id="PS50929">
    <property type="entry name" value="ABC_TM1F"/>
    <property type="match status" value="1"/>
</dbReference>
<feature type="transmembrane region" description="Helical" evidence="7">
    <location>
        <begin position="134"/>
        <end position="159"/>
    </location>
</feature>
<proteinExistence type="predicted"/>
<evidence type="ECO:0000256" key="6">
    <source>
        <dbReference type="ARBA" id="ARBA00023136"/>
    </source>
</evidence>
<keyword evidence="5 7" id="KW-1133">Transmembrane helix</keyword>
<dbReference type="SUPFAM" id="SSF90123">
    <property type="entry name" value="ABC transporter transmembrane region"/>
    <property type="match status" value="1"/>
</dbReference>
<comment type="caution">
    <text evidence="10">The sequence shown here is derived from an EMBL/GenBank/DDBJ whole genome shotgun (WGS) entry which is preliminary data.</text>
</comment>
<evidence type="ECO:0000259" key="9">
    <source>
        <dbReference type="PROSITE" id="PS50929"/>
    </source>
</evidence>
<dbReference type="Pfam" id="PF00664">
    <property type="entry name" value="ABC_membrane"/>
    <property type="match status" value="1"/>
</dbReference>
<feature type="transmembrane region" description="Helical" evidence="7">
    <location>
        <begin position="12"/>
        <end position="40"/>
    </location>
</feature>
<evidence type="ECO:0000256" key="7">
    <source>
        <dbReference type="SAM" id="Phobius"/>
    </source>
</evidence>
<sequence>MRRSGLTIMGRLIGLVAPLLHIMLLAVLMGVAGYLCAIFIPVLGGWALLDALALPAPLGVTAALVLAAVCGILRGVLRYAEQRSNHYIAFKLLAHIRDRVFTALRRLAPAKLEGKEKGELISVITSDIELLEVFYAHTISPIAIAAVASAVMTAFLWSYHPLPGLLALLGYLTVGAVIPLLTARLGRDAGMEARKGFGALNAYFLDSLRGLRESIQYGTGEARRKNVADRTDGLDDTQRKLKDVEGIITGVTGAAILLFSLAMLAVTLWLYSLGAVSFAGVLIPTVAMMSSFGPVTALSNLSNNLFLTLASGDRVLDLLEEEPQVEEVSGGKKAAFTGAECRKVDFSYGAEPILDGVSLSVPEGRIVGVSGRSGSGKSTLLKLLMRFWDVGSGAVELSGTDVKELNTACLRDLESYVTQETILFHDTIENNIKIGRLDATREQVEAAAKKAALHEFILTLPQGYDTHVGELGDTLSGGERQRIGVARAFLHDAPFLLLDEPTSNLDSLSEGIILKALREEGAGRTIVLVSHRASTMGVADIVYKMNSGRVS</sequence>
<dbReference type="InterPro" id="IPR039421">
    <property type="entry name" value="Type_1_exporter"/>
</dbReference>
<keyword evidence="11" id="KW-1185">Reference proteome</keyword>
<dbReference type="Gene3D" id="1.20.1560.10">
    <property type="entry name" value="ABC transporter type 1, transmembrane domain"/>
    <property type="match status" value="1"/>
</dbReference>
<organism evidence="10 11">
    <name type="scientific">Lawsonibacter faecis</name>
    <dbReference type="NCBI Taxonomy" id="2763052"/>
    <lineage>
        <taxon>Bacteria</taxon>
        <taxon>Bacillati</taxon>
        <taxon>Bacillota</taxon>
        <taxon>Clostridia</taxon>
        <taxon>Eubacteriales</taxon>
        <taxon>Oscillospiraceae</taxon>
        <taxon>Lawsonibacter</taxon>
    </lineage>
</organism>
<keyword evidence="6 7" id="KW-0472">Membrane</keyword>
<keyword evidence="2 7" id="KW-0812">Transmembrane</keyword>
<dbReference type="EMBL" id="JACOPQ010000004">
    <property type="protein sequence ID" value="MBC5736702.1"/>
    <property type="molecule type" value="Genomic_DNA"/>
</dbReference>
<dbReference type="Proteomes" id="UP000607645">
    <property type="component" value="Unassembled WGS sequence"/>
</dbReference>
<dbReference type="PROSITE" id="PS00211">
    <property type="entry name" value="ABC_TRANSPORTER_1"/>
    <property type="match status" value="1"/>
</dbReference>
<gene>
    <name evidence="10" type="ORF">H8S62_06725</name>
</gene>
<dbReference type="Gene3D" id="3.40.50.300">
    <property type="entry name" value="P-loop containing nucleotide triphosphate hydrolases"/>
    <property type="match status" value="1"/>
</dbReference>
<dbReference type="InterPro" id="IPR027417">
    <property type="entry name" value="P-loop_NTPase"/>
</dbReference>
<dbReference type="SUPFAM" id="SSF52540">
    <property type="entry name" value="P-loop containing nucleoside triphosphate hydrolases"/>
    <property type="match status" value="1"/>
</dbReference>
<evidence type="ECO:0000313" key="10">
    <source>
        <dbReference type="EMBL" id="MBC5736702.1"/>
    </source>
</evidence>
<dbReference type="SMART" id="SM00382">
    <property type="entry name" value="AAA"/>
    <property type="match status" value="1"/>
</dbReference>
<dbReference type="InterPro" id="IPR011527">
    <property type="entry name" value="ABC1_TM_dom"/>
</dbReference>
<accession>A0A8J6J5U7</accession>
<feature type="transmembrane region" description="Helical" evidence="7">
    <location>
        <begin position="277"/>
        <end position="298"/>
    </location>
</feature>
<evidence type="ECO:0000313" key="11">
    <source>
        <dbReference type="Proteomes" id="UP000607645"/>
    </source>
</evidence>
<name>A0A8J6J5U7_9FIRM</name>
<feature type="transmembrane region" description="Helical" evidence="7">
    <location>
        <begin position="165"/>
        <end position="185"/>
    </location>
</feature>
<feature type="domain" description="ABC transmembrane type-1" evidence="9">
    <location>
        <begin position="24"/>
        <end position="305"/>
    </location>
</feature>
<evidence type="ECO:0000259" key="8">
    <source>
        <dbReference type="PROSITE" id="PS50893"/>
    </source>
</evidence>
<dbReference type="GO" id="GO:0015421">
    <property type="term" value="F:ABC-type oligopeptide transporter activity"/>
    <property type="evidence" value="ECO:0007669"/>
    <property type="project" value="TreeGrafter"/>
</dbReference>
<evidence type="ECO:0000256" key="5">
    <source>
        <dbReference type="ARBA" id="ARBA00022989"/>
    </source>
</evidence>
<evidence type="ECO:0000256" key="3">
    <source>
        <dbReference type="ARBA" id="ARBA00022741"/>
    </source>
</evidence>
<reference evidence="10" key="1">
    <citation type="submission" date="2020-08" db="EMBL/GenBank/DDBJ databases">
        <title>Genome public.</title>
        <authorList>
            <person name="Liu C."/>
            <person name="Sun Q."/>
        </authorList>
    </citation>
    <scope>NUCLEOTIDE SEQUENCE</scope>
    <source>
        <strain evidence="10">NSJ-52</strain>
    </source>
</reference>
<dbReference type="Pfam" id="PF00005">
    <property type="entry name" value="ABC_tran"/>
    <property type="match status" value="1"/>
</dbReference>
<dbReference type="InterPro" id="IPR003593">
    <property type="entry name" value="AAA+_ATPase"/>
</dbReference>
<dbReference type="AlphaFoldDB" id="A0A8J6J5U7"/>
<feature type="transmembrane region" description="Helical" evidence="7">
    <location>
        <begin position="247"/>
        <end position="271"/>
    </location>
</feature>
<dbReference type="GO" id="GO:0005524">
    <property type="term" value="F:ATP binding"/>
    <property type="evidence" value="ECO:0007669"/>
    <property type="project" value="UniProtKB-KW"/>
</dbReference>
<evidence type="ECO:0000256" key="2">
    <source>
        <dbReference type="ARBA" id="ARBA00022692"/>
    </source>
</evidence>
<dbReference type="PANTHER" id="PTHR43394">
    <property type="entry name" value="ATP-DEPENDENT PERMEASE MDL1, MITOCHONDRIAL"/>
    <property type="match status" value="1"/>
</dbReference>
<keyword evidence="3" id="KW-0547">Nucleotide-binding</keyword>
<feature type="domain" description="ABC transporter" evidence="8">
    <location>
        <begin position="339"/>
        <end position="551"/>
    </location>
</feature>
<dbReference type="GO" id="GO:0016887">
    <property type="term" value="F:ATP hydrolysis activity"/>
    <property type="evidence" value="ECO:0007669"/>
    <property type="project" value="InterPro"/>
</dbReference>
<evidence type="ECO:0000256" key="4">
    <source>
        <dbReference type="ARBA" id="ARBA00022840"/>
    </source>
</evidence>
<dbReference type="PROSITE" id="PS50893">
    <property type="entry name" value="ABC_TRANSPORTER_2"/>
    <property type="match status" value="1"/>
</dbReference>
<dbReference type="GO" id="GO:0005886">
    <property type="term" value="C:plasma membrane"/>
    <property type="evidence" value="ECO:0007669"/>
    <property type="project" value="UniProtKB-SubCell"/>
</dbReference>
<protein>
    <submittedName>
        <fullName evidence="10">ABC transporter ATP-binding protein</fullName>
    </submittedName>
</protein>
<keyword evidence="4 10" id="KW-0067">ATP-binding</keyword>
<evidence type="ECO:0000256" key="1">
    <source>
        <dbReference type="ARBA" id="ARBA00004651"/>
    </source>
</evidence>
<dbReference type="InterPro" id="IPR036640">
    <property type="entry name" value="ABC1_TM_sf"/>
</dbReference>
<comment type="subcellular location">
    <subcellularLocation>
        <location evidence="1">Cell membrane</location>
        <topology evidence="1">Multi-pass membrane protein</topology>
    </subcellularLocation>
</comment>
<feature type="transmembrane region" description="Helical" evidence="7">
    <location>
        <begin position="52"/>
        <end position="77"/>
    </location>
</feature>
<dbReference type="InterPro" id="IPR003439">
    <property type="entry name" value="ABC_transporter-like_ATP-bd"/>
</dbReference>